<proteinExistence type="predicted"/>
<dbReference type="AlphaFoldDB" id="A0A9D4E5T0"/>
<reference evidence="1" key="2">
    <citation type="submission" date="2020-11" db="EMBL/GenBank/DDBJ databases">
        <authorList>
            <person name="McCartney M.A."/>
            <person name="Auch B."/>
            <person name="Kono T."/>
            <person name="Mallez S."/>
            <person name="Becker A."/>
            <person name="Gohl D.M."/>
            <person name="Silverstein K.A.T."/>
            <person name="Koren S."/>
            <person name="Bechman K.B."/>
            <person name="Herman A."/>
            <person name="Abrahante J.E."/>
            <person name="Garbe J."/>
        </authorList>
    </citation>
    <scope>NUCLEOTIDE SEQUENCE</scope>
    <source>
        <strain evidence="1">Duluth1</strain>
        <tissue evidence="1">Whole animal</tissue>
    </source>
</reference>
<keyword evidence="2" id="KW-1185">Reference proteome</keyword>
<sequence>MSERIHEINTMMFIYPFSLTFQFHFVGLEWTAAHDDLVKNYGERVHVSRLGTPVLKQVVGQVLRGYP</sequence>
<comment type="caution">
    <text evidence="1">The sequence shown here is derived from an EMBL/GenBank/DDBJ whole genome shotgun (WGS) entry which is preliminary data.</text>
</comment>
<protein>
    <submittedName>
        <fullName evidence="1">Uncharacterized protein</fullName>
    </submittedName>
</protein>
<reference evidence="1" key="1">
    <citation type="journal article" date="2019" name="bioRxiv">
        <title>The Genome of the Zebra Mussel, Dreissena polymorpha: A Resource for Invasive Species Research.</title>
        <authorList>
            <person name="McCartney M.A."/>
            <person name="Auch B."/>
            <person name="Kono T."/>
            <person name="Mallez S."/>
            <person name="Zhang Y."/>
            <person name="Obille A."/>
            <person name="Becker A."/>
            <person name="Abrahante J.E."/>
            <person name="Garbe J."/>
            <person name="Badalamenti J.P."/>
            <person name="Herman A."/>
            <person name="Mangelson H."/>
            <person name="Liachko I."/>
            <person name="Sullivan S."/>
            <person name="Sone E.D."/>
            <person name="Koren S."/>
            <person name="Silverstein K.A.T."/>
            <person name="Beckman K.B."/>
            <person name="Gohl D.M."/>
        </authorList>
    </citation>
    <scope>NUCLEOTIDE SEQUENCE</scope>
    <source>
        <strain evidence="1">Duluth1</strain>
        <tissue evidence="1">Whole animal</tissue>
    </source>
</reference>
<evidence type="ECO:0000313" key="1">
    <source>
        <dbReference type="EMBL" id="KAH3772975.1"/>
    </source>
</evidence>
<evidence type="ECO:0000313" key="2">
    <source>
        <dbReference type="Proteomes" id="UP000828390"/>
    </source>
</evidence>
<dbReference type="Proteomes" id="UP000828390">
    <property type="component" value="Unassembled WGS sequence"/>
</dbReference>
<accession>A0A9D4E5T0</accession>
<gene>
    <name evidence="1" type="ORF">DPMN_174323</name>
</gene>
<dbReference type="EMBL" id="JAIWYP010000009">
    <property type="protein sequence ID" value="KAH3772975.1"/>
    <property type="molecule type" value="Genomic_DNA"/>
</dbReference>
<organism evidence="1 2">
    <name type="scientific">Dreissena polymorpha</name>
    <name type="common">Zebra mussel</name>
    <name type="synonym">Mytilus polymorpha</name>
    <dbReference type="NCBI Taxonomy" id="45954"/>
    <lineage>
        <taxon>Eukaryota</taxon>
        <taxon>Metazoa</taxon>
        <taxon>Spiralia</taxon>
        <taxon>Lophotrochozoa</taxon>
        <taxon>Mollusca</taxon>
        <taxon>Bivalvia</taxon>
        <taxon>Autobranchia</taxon>
        <taxon>Heteroconchia</taxon>
        <taxon>Euheterodonta</taxon>
        <taxon>Imparidentia</taxon>
        <taxon>Neoheterodontei</taxon>
        <taxon>Myida</taxon>
        <taxon>Dreissenoidea</taxon>
        <taxon>Dreissenidae</taxon>
        <taxon>Dreissena</taxon>
    </lineage>
</organism>
<name>A0A9D4E5T0_DREPO</name>